<keyword evidence="1" id="KW-0472">Membrane</keyword>
<gene>
    <name evidence="2" type="ORF">EVAR_29160_1</name>
</gene>
<name>A0A4C1VBX7_EUMVA</name>
<reference evidence="2 3" key="1">
    <citation type="journal article" date="2019" name="Commun. Biol.">
        <title>The bagworm genome reveals a unique fibroin gene that provides high tensile strength.</title>
        <authorList>
            <person name="Kono N."/>
            <person name="Nakamura H."/>
            <person name="Ohtoshi R."/>
            <person name="Tomita M."/>
            <person name="Numata K."/>
            <person name="Arakawa K."/>
        </authorList>
    </citation>
    <scope>NUCLEOTIDE SEQUENCE [LARGE SCALE GENOMIC DNA]</scope>
</reference>
<keyword evidence="1" id="KW-0812">Transmembrane</keyword>
<evidence type="ECO:0000313" key="3">
    <source>
        <dbReference type="Proteomes" id="UP000299102"/>
    </source>
</evidence>
<keyword evidence="3" id="KW-1185">Reference proteome</keyword>
<organism evidence="2 3">
    <name type="scientific">Eumeta variegata</name>
    <name type="common">Bagworm moth</name>
    <name type="synonym">Eumeta japonica</name>
    <dbReference type="NCBI Taxonomy" id="151549"/>
    <lineage>
        <taxon>Eukaryota</taxon>
        <taxon>Metazoa</taxon>
        <taxon>Ecdysozoa</taxon>
        <taxon>Arthropoda</taxon>
        <taxon>Hexapoda</taxon>
        <taxon>Insecta</taxon>
        <taxon>Pterygota</taxon>
        <taxon>Neoptera</taxon>
        <taxon>Endopterygota</taxon>
        <taxon>Lepidoptera</taxon>
        <taxon>Glossata</taxon>
        <taxon>Ditrysia</taxon>
        <taxon>Tineoidea</taxon>
        <taxon>Psychidae</taxon>
        <taxon>Oiketicinae</taxon>
        <taxon>Eumeta</taxon>
    </lineage>
</organism>
<dbReference type="Proteomes" id="UP000299102">
    <property type="component" value="Unassembled WGS sequence"/>
</dbReference>
<evidence type="ECO:0000313" key="2">
    <source>
        <dbReference type="EMBL" id="GBP36030.1"/>
    </source>
</evidence>
<proteinExistence type="predicted"/>
<protein>
    <submittedName>
        <fullName evidence="2">Uncharacterized protein</fullName>
    </submittedName>
</protein>
<accession>A0A4C1VBX7</accession>
<comment type="caution">
    <text evidence="2">The sequence shown here is derived from an EMBL/GenBank/DDBJ whole genome shotgun (WGS) entry which is preliminary data.</text>
</comment>
<dbReference type="AlphaFoldDB" id="A0A4C1VBX7"/>
<feature type="transmembrane region" description="Helical" evidence="1">
    <location>
        <begin position="290"/>
        <end position="313"/>
    </location>
</feature>
<keyword evidence="1" id="KW-1133">Transmembrane helix</keyword>
<evidence type="ECO:0000256" key="1">
    <source>
        <dbReference type="SAM" id="Phobius"/>
    </source>
</evidence>
<sequence>MFSPIKELRSTAVETAGVFKLPRDLAESRRWRMYLAGFQQTTGSPTSGFLTKFILYYERERLVQEQKELGGTINPAHQWPSGSGGELVVLYLAWKYSGSLSDHRNHRGPYIGTRRLHFFYSSPTPIMRHLPTDIFATNVAAIFKMAKRPLPPFPLQEFTLQIGFATPYKYNLFGWSNHRIIARKSKSHDVFMKEIFVQNDGDAPKEGAELVSTLAPSEDMENKPIFVGDKEIDLNKIFTPAPDADQYIIKKDKKFEKYSIAYTTESAVKSYLTSFLSLNFVNVPLAGNTIGTILMAGVLLTYASCTIFCHIRWGSEMMYRQRYPPRILSRGLQEKSLFLFKDGNVLMTALELRVSMGFGDHRLSHGSNARLPLINYIYLSKR</sequence>
<dbReference type="EMBL" id="BGZK01000313">
    <property type="protein sequence ID" value="GBP36030.1"/>
    <property type="molecule type" value="Genomic_DNA"/>
</dbReference>